<evidence type="ECO:0000256" key="1">
    <source>
        <dbReference type="SAM" id="Coils"/>
    </source>
</evidence>
<gene>
    <name evidence="2" type="ORF">F511_27151</name>
</gene>
<accession>A0A2Z7ABL1</accession>
<evidence type="ECO:0000313" key="2">
    <source>
        <dbReference type="EMBL" id="KZV16332.1"/>
    </source>
</evidence>
<evidence type="ECO:0000313" key="3">
    <source>
        <dbReference type="Proteomes" id="UP000250235"/>
    </source>
</evidence>
<dbReference type="EMBL" id="KV019086">
    <property type="protein sequence ID" value="KZV16332.1"/>
    <property type="molecule type" value="Genomic_DNA"/>
</dbReference>
<reference evidence="2 3" key="1">
    <citation type="journal article" date="2015" name="Proc. Natl. Acad. Sci. U.S.A.">
        <title>The resurrection genome of Boea hygrometrica: A blueprint for survival of dehydration.</title>
        <authorList>
            <person name="Xiao L."/>
            <person name="Yang G."/>
            <person name="Zhang L."/>
            <person name="Yang X."/>
            <person name="Zhao S."/>
            <person name="Ji Z."/>
            <person name="Zhou Q."/>
            <person name="Hu M."/>
            <person name="Wang Y."/>
            <person name="Chen M."/>
            <person name="Xu Y."/>
            <person name="Jin H."/>
            <person name="Xiao X."/>
            <person name="Hu G."/>
            <person name="Bao F."/>
            <person name="Hu Y."/>
            <person name="Wan P."/>
            <person name="Li L."/>
            <person name="Deng X."/>
            <person name="Kuang T."/>
            <person name="Xiang C."/>
            <person name="Zhu J.K."/>
            <person name="Oliver M.J."/>
            <person name="He Y."/>
        </authorList>
    </citation>
    <scope>NUCLEOTIDE SEQUENCE [LARGE SCALE GENOMIC DNA]</scope>
    <source>
        <strain evidence="3">cv. XS01</strain>
    </source>
</reference>
<feature type="coiled-coil region" evidence="1">
    <location>
        <begin position="64"/>
        <end position="94"/>
    </location>
</feature>
<name>A0A2Z7ABL1_9LAMI</name>
<keyword evidence="3" id="KW-1185">Reference proteome</keyword>
<dbReference type="Proteomes" id="UP000250235">
    <property type="component" value="Unassembled WGS sequence"/>
</dbReference>
<sequence length="94" mass="10844">MSKMIQSGTPKLIHQTTSMLIQLRTKISTEKTSSGRAGVEELNKLTHRQDQFRGLSWSSADQIIAEQLKQLIAVQKRTKQLRDEQRRKKQLRAV</sequence>
<keyword evidence="1" id="KW-0175">Coiled coil</keyword>
<organism evidence="2 3">
    <name type="scientific">Dorcoceras hygrometricum</name>
    <dbReference type="NCBI Taxonomy" id="472368"/>
    <lineage>
        <taxon>Eukaryota</taxon>
        <taxon>Viridiplantae</taxon>
        <taxon>Streptophyta</taxon>
        <taxon>Embryophyta</taxon>
        <taxon>Tracheophyta</taxon>
        <taxon>Spermatophyta</taxon>
        <taxon>Magnoliopsida</taxon>
        <taxon>eudicotyledons</taxon>
        <taxon>Gunneridae</taxon>
        <taxon>Pentapetalae</taxon>
        <taxon>asterids</taxon>
        <taxon>lamiids</taxon>
        <taxon>Lamiales</taxon>
        <taxon>Gesneriaceae</taxon>
        <taxon>Didymocarpoideae</taxon>
        <taxon>Trichosporeae</taxon>
        <taxon>Loxocarpinae</taxon>
        <taxon>Dorcoceras</taxon>
    </lineage>
</organism>
<proteinExistence type="predicted"/>
<dbReference type="AlphaFoldDB" id="A0A2Z7ABL1"/>
<protein>
    <submittedName>
        <fullName evidence="2">Uncharacterized protein</fullName>
    </submittedName>
</protein>